<organism evidence="1">
    <name type="scientific">viral metagenome</name>
    <dbReference type="NCBI Taxonomy" id="1070528"/>
    <lineage>
        <taxon>unclassified sequences</taxon>
        <taxon>metagenomes</taxon>
        <taxon>organismal metagenomes</taxon>
    </lineage>
</organism>
<proteinExistence type="predicted"/>
<protein>
    <submittedName>
        <fullName evidence="1">Uncharacterized protein</fullName>
    </submittedName>
</protein>
<evidence type="ECO:0000313" key="1">
    <source>
        <dbReference type="EMBL" id="QHU00051.1"/>
    </source>
</evidence>
<reference evidence="1" key="1">
    <citation type="journal article" date="2020" name="Nature">
        <title>Giant virus diversity and host interactions through global metagenomics.</title>
        <authorList>
            <person name="Schulz F."/>
            <person name="Roux S."/>
            <person name="Paez-Espino D."/>
            <person name="Jungbluth S."/>
            <person name="Walsh D.A."/>
            <person name="Denef V.J."/>
            <person name="McMahon K.D."/>
            <person name="Konstantinidis K.T."/>
            <person name="Eloe-Fadrosh E.A."/>
            <person name="Kyrpides N.C."/>
            <person name="Woyke T."/>
        </authorList>
    </citation>
    <scope>NUCLEOTIDE SEQUENCE</scope>
    <source>
        <strain evidence="1">GVMAG-M-3300025778-1</strain>
    </source>
</reference>
<name>A0A6C0J5K0_9ZZZZ</name>
<dbReference type="EMBL" id="MN740321">
    <property type="protein sequence ID" value="QHU00051.1"/>
    <property type="molecule type" value="Genomic_DNA"/>
</dbReference>
<dbReference type="AlphaFoldDB" id="A0A6C0J5K0"/>
<sequence>MLPKQPFVAAERFIQLKRTVFPRSYIDAFKRFSDMIVMPLICLAMVYLGKADVLFAASTFTTAFHRWKEWIEFFESALSMQRMRLFVATHGGPKIVTNDPEYLPYVWADAVVRSRPEA</sequence>
<accession>A0A6C0J5K0</accession>